<dbReference type="Proteomes" id="UP000887013">
    <property type="component" value="Unassembled WGS sequence"/>
</dbReference>
<dbReference type="PROSITE" id="PS50878">
    <property type="entry name" value="RT_POL"/>
    <property type="match status" value="1"/>
</dbReference>
<dbReference type="PANTHER" id="PTHR19446">
    <property type="entry name" value="REVERSE TRANSCRIPTASES"/>
    <property type="match status" value="1"/>
</dbReference>
<organism evidence="3 4">
    <name type="scientific">Nephila pilipes</name>
    <name type="common">Giant wood spider</name>
    <name type="synonym">Nephila maculata</name>
    <dbReference type="NCBI Taxonomy" id="299642"/>
    <lineage>
        <taxon>Eukaryota</taxon>
        <taxon>Metazoa</taxon>
        <taxon>Ecdysozoa</taxon>
        <taxon>Arthropoda</taxon>
        <taxon>Chelicerata</taxon>
        <taxon>Arachnida</taxon>
        <taxon>Araneae</taxon>
        <taxon>Araneomorphae</taxon>
        <taxon>Entelegynae</taxon>
        <taxon>Araneoidea</taxon>
        <taxon>Nephilidae</taxon>
        <taxon>Nephila</taxon>
    </lineage>
</organism>
<keyword evidence="4" id="KW-1185">Reference proteome</keyword>
<dbReference type="EMBL" id="BMAW01019115">
    <property type="protein sequence ID" value="GFT61728.1"/>
    <property type="molecule type" value="Genomic_DNA"/>
</dbReference>
<proteinExistence type="predicted"/>
<keyword evidence="1" id="KW-1133">Transmembrane helix</keyword>
<protein>
    <submittedName>
        <fullName evidence="3">Retrovirus-related Pol polyprotein from type-2 retrotransposable element R2DM</fullName>
    </submittedName>
</protein>
<reference evidence="3" key="1">
    <citation type="submission" date="2020-08" db="EMBL/GenBank/DDBJ databases">
        <title>Multicomponent nature underlies the extraordinary mechanical properties of spider dragline silk.</title>
        <authorList>
            <person name="Kono N."/>
            <person name="Nakamura H."/>
            <person name="Mori M."/>
            <person name="Yoshida Y."/>
            <person name="Ohtoshi R."/>
            <person name="Malay A.D."/>
            <person name="Moran D.A.P."/>
            <person name="Tomita M."/>
            <person name="Numata K."/>
            <person name="Arakawa K."/>
        </authorList>
    </citation>
    <scope>NUCLEOTIDE SEQUENCE</scope>
</reference>
<evidence type="ECO:0000259" key="2">
    <source>
        <dbReference type="PROSITE" id="PS50878"/>
    </source>
</evidence>
<feature type="domain" description="Reverse transcriptase" evidence="2">
    <location>
        <begin position="142"/>
        <end position="334"/>
    </location>
</feature>
<dbReference type="InterPro" id="IPR043502">
    <property type="entry name" value="DNA/RNA_pol_sf"/>
</dbReference>
<dbReference type="InterPro" id="IPR000477">
    <property type="entry name" value="RT_dom"/>
</dbReference>
<dbReference type="Pfam" id="PF00078">
    <property type="entry name" value="RVT_1"/>
    <property type="match status" value="1"/>
</dbReference>
<keyword evidence="1" id="KW-0812">Transmembrane</keyword>
<comment type="caution">
    <text evidence="3">The sequence shown here is derived from an EMBL/GenBank/DDBJ whole genome shotgun (WGS) entry which is preliminary data.</text>
</comment>
<evidence type="ECO:0000256" key="1">
    <source>
        <dbReference type="SAM" id="Phobius"/>
    </source>
</evidence>
<name>A0A8X6PE36_NEPPI</name>
<gene>
    <name evidence="3" type="primary">pol_2871</name>
    <name evidence="3" type="ORF">NPIL_466541</name>
</gene>
<dbReference type="OrthoDB" id="6503643at2759"/>
<feature type="transmembrane region" description="Helical" evidence="1">
    <location>
        <begin position="173"/>
        <end position="194"/>
    </location>
</feature>
<sequence length="334" mass="37042">MLPLHQGSPGDLLLAPPLPTFQDILEPGTSSYNPNQAVPFYKIEAKEPQLLATFNEPLDALLEDGIDNKMALLENMLQDITKVIQDKFHLKTSTQFPNRNASKPSVSGSARILKASIVNDAQAVQKAYAWNRRKCIRHLVNPNPLIKSNLSSNDIHNIVISPRYGMIVRSIRFLTLVLLLTCLLILKILSLTWLKKVSIQRKTPRQDLMALPTSTGHLESATRRKKDSLSCWLDISNAFGSIHHDILLAALSAIKAYSDFVALVKNMYSDSSSSIICNEGNTEPIPCRRGVKQCCPLSGLLFNIAIDNLLRSVQGDYDSKKILAFADDLVVLAE</sequence>
<evidence type="ECO:0000313" key="3">
    <source>
        <dbReference type="EMBL" id="GFT61728.1"/>
    </source>
</evidence>
<evidence type="ECO:0000313" key="4">
    <source>
        <dbReference type="Proteomes" id="UP000887013"/>
    </source>
</evidence>
<dbReference type="GO" id="GO:0071897">
    <property type="term" value="P:DNA biosynthetic process"/>
    <property type="evidence" value="ECO:0007669"/>
    <property type="project" value="UniProtKB-ARBA"/>
</dbReference>
<keyword evidence="1" id="KW-0472">Membrane</keyword>
<dbReference type="AlphaFoldDB" id="A0A8X6PE36"/>
<accession>A0A8X6PE36</accession>
<dbReference type="SUPFAM" id="SSF56672">
    <property type="entry name" value="DNA/RNA polymerases"/>
    <property type="match status" value="1"/>
</dbReference>